<dbReference type="AlphaFoldDB" id="A0A9D9IWZ1"/>
<dbReference type="EMBL" id="JADILW010000070">
    <property type="protein sequence ID" value="MBO8480464.1"/>
    <property type="molecule type" value="Genomic_DNA"/>
</dbReference>
<keyword evidence="1" id="KW-0812">Transmembrane</keyword>
<evidence type="ECO:0000313" key="3">
    <source>
        <dbReference type="Proteomes" id="UP000823769"/>
    </source>
</evidence>
<dbReference type="Proteomes" id="UP000823769">
    <property type="component" value="Unassembled WGS sequence"/>
</dbReference>
<keyword evidence="1" id="KW-1133">Transmembrane helix</keyword>
<evidence type="ECO:0000256" key="1">
    <source>
        <dbReference type="SAM" id="Phobius"/>
    </source>
</evidence>
<keyword evidence="1" id="KW-0472">Membrane</keyword>
<feature type="transmembrane region" description="Helical" evidence="1">
    <location>
        <begin position="50"/>
        <end position="68"/>
    </location>
</feature>
<dbReference type="Pfam" id="PF11297">
    <property type="entry name" value="DUF3098"/>
    <property type="match status" value="1"/>
</dbReference>
<protein>
    <submittedName>
        <fullName evidence="2">DUF3098 domain-containing protein</fullName>
    </submittedName>
</protein>
<organism evidence="2 3">
    <name type="scientific">Candidatus Cryptobacteroides avistercoris</name>
    <dbReference type="NCBI Taxonomy" id="2840758"/>
    <lineage>
        <taxon>Bacteria</taxon>
        <taxon>Pseudomonadati</taxon>
        <taxon>Bacteroidota</taxon>
        <taxon>Bacteroidia</taxon>
        <taxon>Bacteroidales</taxon>
        <taxon>Candidatus Cryptobacteroides</taxon>
    </lineage>
</organism>
<comment type="caution">
    <text evidence="2">The sequence shown here is derived from an EMBL/GenBank/DDBJ whole genome shotgun (WGS) entry which is preliminary data.</text>
</comment>
<reference evidence="2" key="1">
    <citation type="submission" date="2020-10" db="EMBL/GenBank/DDBJ databases">
        <authorList>
            <person name="Gilroy R."/>
        </authorList>
    </citation>
    <scope>NUCLEOTIDE SEQUENCE</scope>
    <source>
        <strain evidence="2">B3-1481</strain>
    </source>
</reference>
<dbReference type="InterPro" id="IPR021448">
    <property type="entry name" value="DUF3098"/>
</dbReference>
<evidence type="ECO:0000313" key="2">
    <source>
        <dbReference type="EMBL" id="MBO8480464.1"/>
    </source>
</evidence>
<gene>
    <name evidence="2" type="ORF">IAB76_05080</name>
</gene>
<reference evidence="2" key="2">
    <citation type="journal article" date="2021" name="PeerJ">
        <title>Extensive microbial diversity within the chicken gut microbiome revealed by metagenomics and culture.</title>
        <authorList>
            <person name="Gilroy R."/>
            <person name="Ravi A."/>
            <person name="Getino M."/>
            <person name="Pursley I."/>
            <person name="Horton D.L."/>
            <person name="Alikhan N.F."/>
            <person name="Baker D."/>
            <person name="Gharbi K."/>
            <person name="Hall N."/>
            <person name="Watson M."/>
            <person name="Adriaenssens E.M."/>
            <person name="Foster-Nyarko E."/>
            <person name="Jarju S."/>
            <person name="Secka A."/>
            <person name="Antonio M."/>
            <person name="Oren A."/>
            <person name="Chaudhuri R.R."/>
            <person name="La Ragione R."/>
            <person name="Hildebrand F."/>
            <person name="Pallen M.J."/>
        </authorList>
    </citation>
    <scope>NUCLEOTIDE SEQUENCE</scope>
    <source>
        <strain evidence="2">B3-1481</strain>
    </source>
</reference>
<feature type="transmembrane region" description="Helical" evidence="1">
    <location>
        <begin position="12"/>
        <end position="30"/>
    </location>
</feature>
<sequence length="75" mass="8207">MDRMAVTPKGLKIIIAGLVVMIVGYILMTGGGSDDPQVFNYEMFNFRRLTLAPIVITAGIVTIVYGIMGRTDNKK</sequence>
<accession>A0A9D9IWZ1</accession>
<proteinExistence type="predicted"/>
<name>A0A9D9IWZ1_9BACT</name>